<dbReference type="PANTHER" id="PTHR34478:SF2">
    <property type="entry name" value="MEMBRANE PROTEIN"/>
    <property type="match status" value="1"/>
</dbReference>
<proteinExistence type="inferred from homology"/>
<keyword evidence="6" id="KW-0732">Signal</keyword>
<sequence>MKILYIFLVLLTSANLSGCGYNDIQRQDEAVTAAWSEVINQYQRRADLVPNLVNATKGYMAHEEKILIEVAQARAKVGNVQINAQSLHDPAILQQFQTAQGELSNALSRLMVVSERYPNLKADSLFQNLQAQIEGSENRVTIARNRYVQEVQQYNTLIRIFPNNLTASLFGYDVKPNFTVENEKKISHSPTVNFGDHHAPITN</sequence>
<accession>A0A0Q0PQX3</accession>
<evidence type="ECO:0000313" key="7">
    <source>
        <dbReference type="EMBL" id="KQA97775.1"/>
    </source>
</evidence>
<feature type="signal peptide" evidence="6">
    <location>
        <begin position="1"/>
        <end position="18"/>
    </location>
</feature>
<keyword evidence="3" id="KW-0812">Transmembrane</keyword>
<evidence type="ECO:0000256" key="3">
    <source>
        <dbReference type="ARBA" id="ARBA00022692"/>
    </source>
</evidence>
<reference evidence="7 8" key="1">
    <citation type="journal article" date="2015" name="Genome Biol. Evol.">
        <title>The Dynamics of Genetic Interactions between Vibrio metoecus and Vibrio cholerae, Two Close Relatives Co-Occurring in the Environment.</title>
        <authorList>
            <person name="Orata F.D."/>
            <person name="Kirchberger P.C."/>
            <person name="Meheust R."/>
            <person name="Barlow E.J."/>
            <person name="Tarr C.L."/>
            <person name="Boucher Y."/>
        </authorList>
    </citation>
    <scope>NUCLEOTIDE SEQUENCE [LARGE SCALE GENOMIC DNA]</scope>
    <source>
        <strain evidence="7 8">YB5B04</strain>
    </source>
</reference>
<dbReference type="GO" id="GO:0016020">
    <property type="term" value="C:membrane"/>
    <property type="evidence" value="ECO:0007669"/>
    <property type="project" value="UniProtKB-SubCell"/>
</dbReference>
<evidence type="ECO:0000256" key="4">
    <source>
        <dbReference type="ARBA" id="ARBA00022989"/>
    </source>
</evidence>
<evidence type="ECO:0000256" key="5">
    <source>
        <dbReference type="ARBA" id="ARBA00023136"/>
    </source>
</evidence>
<dbReference type="OrthoDB" id="9804152at2"/>
<dbReference type="PATRIC" id="fig|1481663.12.peg.2567"/>
<gene>
    <name evidence="7" type="ORF">XV92_18035</name>
</gene>
<comment type="caution">
    <text evidence="7">The sequence shown here is derived from an EMBL/GenBank/DDBJ whole genome shotgun (WGS) entry which is preliminary data.</text>
</comment>
<evidence type="ECO:0000313" key="8">
    <source>
        <dbReference type="Proteomes" id="UP000050491"/>
    </source>
</evidence>
<protein>
    <submittedName>
        <fullName evidence="7">LemA</fullName>
    </submittedName>
</protein>
<evidence type="ECO:0000256" key="1">
    <source>
        <dbReference type="ARBA" id="ARBA00004167"/>
    </source>
</evidence>
<dbReference type="EMBL" id="LBGP01000034">
    <property type="protein sequence ID" value="KQA97775.1"/>
    <property type="molecule type" value="Genomic_DNA"/>
</dbReference>
<keyword evidence="4" id="KW-1133">Transmembrane helix</keyword>
<dbReference type="AlphaFoldDB" id="A0A0Q0PQX3"/>
<evidence type="ECO:0000256" key="2">
    <source>
        <dbReference type="ARBA" id="ARBA00008854"/>
    </source>
</evidence>
<dbReference type="PANTHER" id="PTHR34478">
    <property type="entry name" value="PROTEIN LEMA"/>
    <property type="match status" value="1"/>
</dbReference>
<dbReference type="RefSeq" id="WP_055065347.1">
    <property type="nucleotide sequence ID" value="NZ_CP046818.1"/>
</dbReference>
<comment type="subcellular location">
    <subcellularLocation>
        <location evidence="1">Membrane</location>
        <topology evidence="1">Single-pass membrane protein</topology>
    </subcellularLocation>
</comment>
<dbReference type="InterPro" id="IPR023353">
    <property type="entry name" value="LemA-like_dom_sf"/>
</dbReference>
<feature type="chain" id="PRO_5006183058" evidence="6">
    <location>
        <begin position="19"/>
        <end position="203"/>
    </location>
</feature>
<name>A0A0Q0PQX3_VIBMT</name>
<evidence type="ECO:0000256" key="6">
    <source>
        <dbReference type="SAM" id="SignalP"/>
    </source>
</evidence>
<dbReference type="Gene3D" id="1.20.1440.20">
    <property type="entry name" value="LemA-like domain"/>
    <property type="match status" value="1"/>
</dbReference>
<dbReference type="InterPro" id="IPR007156">
    <property type="entry name" value="MamQ_LemA"/>
</dbReference>
<keyword evidence="5" id="KW-0472">Membrane</keyword>
<organism evidence="7 8">
    <name type="scientific">Vibrio metoecus</name>
    <dbReference type="NCBI Taxonomy" id="1481663"/>
    <lineage>
        <taxon>Bacteria</taxon>
        <taxon>Pseudomonadati</taxon>
        <taxon>Pseudomonadota</taxon>
        <taxon>Gammaproteobacteria</taxon>
        <taxon>Vibrionales</taxon>
        <taxon>Vibrionaceae</taxon>
        <taxon>Vibrio</taxon>
    </lineage>
</organism>
<dbReference type="Pfam" id="PF04011">
    <property type="entry name" value="LemA"/>
    <property type="match status" value="1"/>
</dbReference>
<dbReference type="Proteomes" id="UP000050491">
    <property type="component" value="Unassembled WGS sequence"/>
</dbReference>
<dbReference type="SUPFAM" id="SSF140478">
    <property type="entry name" value="LemA-like"/>
    <property type="match status" value="1"/>
</dbReference>
<comment type="similarity">
    <text evidence="2">Belongs to the LemA family.</text>
</comment>